<feature type="transmembrane region" description="Helical" evidence="2">
    <location>
        <begin position="12"/>
        <end position="36"/>
    </location>
</feature>
<sequence length="329" mass="32842">MACNTKAAYSGAVAALGFVCFAVGAAAVGLPLWGYFENPDAGYRPDDRGYFGPWQTCKQLLYNREACGPGVAGFRPVPAVWYAGLAAAGGVALLGAFCALSVLQLAMAVARERVLLPYAGVVGAKLALGLLAALLAAAAAGLFALQTDREDRFRVSRGEAFYLQVTLIVLNFALFVLALYDLLFARRPGGDPTRPDGGAGAHDAADAAAVAAAFGNPGFRESARGRGGGAGGPAVTAASGLPYGPPGGGGGAAGPANGSVSSVATNGSSSAASARSPLRSSLKKPRGAAGARGDAAVGIQNPGFSGHSPPLARNGSVKKVRIQTHSTAV</sequence>
<evidence type="ECO:0000313" key="4">
    <source>
        <dbReference type="Proteomes" id="UP001378592"/>
    </source>
</evidence>
<feature type="compositionally biased region" description="Low complexity" evidence="1">
    <location>
        <begin position="287"/>
        <end position="298"/>
    </location>
</feature>
<dbReference type="EMBL" id="JAZDUA010000085">
    <property type="protein sequence ID" value="KAK7868856.1"/>
    <property type="molecule type" value="Genomic_DNA"/>
</dbReference>
<accession>A0AAN9VU72</accession>
<comment type="caution">
    <text evidence="3">The sequence shown here is derived from an EMBL/GenBank/DDBJ whole genome shotgun (WGS) entry which is preliminary data.</text>
</comment>
<feature type="compositionally biased region" description="Low complexity" evidence="1">
    <location>
        <begin position="254"/>
        <end position="280"/>
    </location>
</feature>
<evidence type="ECO:0000313" key="3">
    <source>
        <dbReference type="EMBL" id="KAK7868856.1"/>
    </source>
</evidence>
<keyword evidence="4" id="KW-1185">Reference proteome</keyword>
<gene>
    <name evidence="3" type="ORF">R5R35_014183</name>
</gene>
<protein>
    <submittedName>
        <fullName evidence="3">Uncharacterized protein</fullName>
    </submittedName>
</protein>
<feature type="transmembrane region" description="Helical" evidence="2">
    <location>
        <begin position="115"/>
        <end position="141"/>
    </location>
</feature>
<name>A0AAN9VU72_9ORTH</name>
<organism evidence="3 4">
    <name type="scientific">Gryllus longicercus</name>
    <dbReference type="NCBI Taxonomy" id="2509291"/>
    <lineage>
        <taxon>Eukaryota</taxon>
        <taxon>Metazoa</taxon>
        <taxon>Ecdysozoa</taxon>
        <taxon>Arthropoda</taxon>
        <taxon>Hexapoda</taxon>
        <taxon>Insecta</taxon>
        <taxon>Pterygota</taxon>
        <taxon>Neoptera</taxon>
        <taxon>Polyneoptera</taxon>
        <taxon>Orthoptera</taxon>
        <taxon>Ensifera</taxon>
        <taxon>Gryllidea</taxon>
        <taxon>Grylloidea</taxon>
        <taxon>Gryllidae</taxon>
        <taxon>Gryllinae</taxon>
        <taxon>Gryllus</taxon>
    </lineage>
</organism>
<feature type="region of interest" description="Disordered" evidence="1">
    <location>
        <begin position="246"/>
        <end position="329"/>
    </location>
</feature>
<keyword evidence="2" id="KW-0812">Transmembrane</keyword>
<keyword evidence="2" id="KW-0472">Membrane</keyword>
<proteinExistence type="predicted"/>
<reference evidence="3 4" key="1">
    <citation type="submission" date="2024-03" db="EMBL/GenBank/DDBJ databases">
        <title>The genome assembly and annotation of the cricket Gryllus longicercus Weissman &amp; Gray.</title>
        <authorList>
            <person name="Szrajer S."/>
            <person name="Gray D."/>
            <person name="Ylla G."/>
        </authorList>
    </citation>
    <scope>NUCLEOTIDE SEQUENCE [LARGE SCALE GENOMIC DNA]</scope>
    <source>
        <strain evidence="3">DAG 2021-001</strain>
        <tissue evidence="3">Whole body minus gut</tissue>
    </source>
</reference>
<feature type="transmembrane region" description="Helical" evidence="2">
    <location>
        <begin position="161"/>
        <end position="184"/>
    </location>
</feature>
<dbReference type="Proteomes" id="UP001378592">
    <property type="component" value="Unassembled WGS sequence"/>
</dbReference>
<feature type="transmembrane region" description="Helical" evidence="2">
    <location>
        <begin position="79"/>
        <end position="103"/>
    </location>
</feature>
<evidence type="ECO:0000256" key="1">
    <source>
        <dbReference type="SAM" id="MobiDB-lite"/>
    </source>
</evidence>
<evidence type="ECO:0000256" key="2">
    <source>
        <dbReference type="SAM" id="Phobius"/>
    </source>
</evidence>
<keyword evidence="2" id="KW-1133">Transmembrane helix</keyword>
<dbReference type="AlphaFoldDB" id="A0AAN9VU72"/>